<feature type="region of interest" description="Disordered" evidence="2">
    <location>
        <begin position="704"/>
        <end position="746"/>
    </location>
</feature>
<dbReference type="PANTHER" id="PTHR11439">
    <property type="entry name" value="GAG-POL-RELATED RETROTRANSPOSON"/>
    <property type="match status" value="1"/>
</dbReference>
<sequence>MELYMLNRQHGRMILESVKSGPLLWPNIEENGVTRLKKYSELSTQKPFKLTVTSRLQTSFSRDIPQRSMHWKGESPRDYCLRFSLLLNDMNIYNMKLEQFQVNTKFLNTLPPEWSKFVTDTSPYGTQYHSSQHASQATSSTHLSVTYPSNDFQSFVNHNVYNPSSSMPHVEYSPAIHPQSEFTPPDTGLVVLVFQKGDDPIDAINQIMSFLTSVVTSRYPSTNNQLTTLLNPRQQATINNGRVTIQLIQRRQNSMTAGHMSKQYSKPKRKRDEQWFKDKVLLVQAQANGQVLQEEELEFLADPGIAETSSTQKRNHEILTGNLLWKNRAQQLKPKLYDGSVIEKSDAIVIHDSEETLMLEDESRSKMIQKQNDPIMSEKKVINKPVDYAALNQLLKDFKKRFVPQTKLLAEKAFWSRFSVQPEEPNLSLSPTIVEVPKELPKVSMRNNSFSQQSAPTFDQLFEINDLKAQSQEKDTVIVKLKERLKSLSGNVKEEKIKRELEEIETINIELDHGVTKRVAKNEHLKQTYKQLYDSIKSLRVRSKEQYLKETLSKLKGKAVVNEVVPLHFIDPELLKIDVALLAPKLRNNRIAHIDYLRHTQEETATLGEIVESERLLNPLNTSLDYAYKYTKRIKELLIILQQTCPCINDLGTKLMAITLKNNNRNIRFTEHITLLGNTPAKTTSFTTVVSNTPVLSSTGVNLLSSASGSQPQGNTKNDRIQRTPSKAKKNKLEDHPRTVKPSLNKKKSVVDTKVISSVTNSKLNVNAYLKCAMCNGCLFSDNHNSCVLAYINYVNASIKSKSVKKPVNRKFWQPTGKMFTTVGHIWRPTGRTFTLVGNVFPLTRIATTVIVPLREPIPIESNTDKPVVTLTYSRKSKAAKKKVPVSNPKINKSLVVQIILWYLDSGCSKHMTRDRSQLINFIQKFLGTVKFRNDHVAKIMGYGDYKIRNVTISRVYFVEGLGHNLFLVGQFGDSDMEVAFRQHTCFIRNLDGVELLTGSRGNNLYTLYLQDMIASLPICLLSKASKTKSWLWHRHLSHLNFSSINHLARQGLVRGLPKLKFKKDHLCSACTMGKKVGISHETSVARSPQQNGVVERQAVATACYTRNRSIIRLRHEKTSYELLYNKLPDDHFFMCLVLCVIQLMIDLLFQPMFDELLNSPPSVDPQAHEVIASIAEVIPPVLVESTGLPFSTSVDQDAHSLSKSQTTPETQSAVIPQDVKEDNLDIEVAHMGNNSLFGVPIPEVTSAQSSSMVSPQQLLVSTRLQLHEKALFCYYDAFLSSVETKTYKDALTQSCWIKAMQEELNEFERLEVWELVPRPDKVMEEAIDFEKSFASVVRLEVIRIFLAYVAHKNMVVYQMDVNTAFLNGNLKEEVYVSQPDRFVDQDNPNHVYTLKNALYGFKQALCAWYDMLLSFLISQDFSKGSVDWTLFIRRNGNALLLMSMMGKISFFLGLQISQSPKGIFINQSKYALESLKKYDFESCDLVDTPMVEKSKLDDDKEGKVVDPSHYRGMIGSLLYLTASRPGLQFAICMCARTMDTTINQQVAIDKALVPHAQRLRIRRSNFRLLSDIKSNEYTLQLVYDVLHLCPFFKAFLTHISQASGSGADERTGSIPGVPDVPSDESKEELSWNSNDDEGDDDEGKDGDGDEEDDGKEGDGNDDDDEDDDGKGGDDDDVDQEVVRDDEGDDDKDDEEEGRDDEHEYDEEEYDEETKDEEGFDSIPKTPKNSDNEGSGKEDLGLNVGGEERHVEEEEEDELYRDVNINQGRGAVPPKPKASVQRTRSSFDTSITPPTAAADPRLTISQKEKQVAKASKAKSLSSLFEFCADEGTGSIPGVPDVPTDEFEEELSWDSTEDEDDDEGKGGDGDEEDNDNDGKEGDGNDDDEDDDGEGGRYDKQEYDEEEYDEETRDEESFDPILKTPKNSDDEGNGEEDLGLNVGREEGHDEEEDEDELYSDINFNQGRGIKMTQEVEDSHVTLTLVNPNGQQQSSSVSSKFVTSMLNPTLDVGMESIFETTSQMGAETPTSVALLPMSEPTITPSTIATITTTQQTPLPPTTVSSTIIQNLRNFGSLFGFDNRLRTLEANISEFMQTNQFVGAVFAIPEIIH</sequence>
<organism evidence="6">
    <name type="scientific">Tanacetum cinerariifolium</name>
    <name type="common">Dalmatian daisy</name>
    <name type="synonym">Chrysanthemum cinerariifolium</name>
    <dbReference type="NCBI Taxonomy" id="118510"/>
    <lineage>
        <taxon>Eukaryota</taxon>
        <taxon>Viridiplantae</taxon>
        <taxon>Streptophyta</taxon>
        <taxon>Embryophyta</taxon>
        <taxon>Tracheophyta</taxon>
        <taxon>Spermatophyta</taxon>
        <taxon>Magnoliopsida</taxon>
        <taxon>eudicotyledons</taxon>
        <taxon>Gunneridae</taxon>
        <taxon>Pentapetalae</taxon>
        <taxon>asterids</taxon>
        <taxon>campanulids</taxon>
        <taxon>Asterales</taxon>
        <taxon>Asteraceae</taxon>
        <taxon>Asteroideae</taxon>
        <taxon>Anthemideae</taxon>
        <taxon>Anthemidinae</taxon>
        <taxon>Tanacetum</taxon>
    </lineage>
</organism>
<dbReference type="InterPro" id="IPR054722">
    <property type="entry name" value="PolX-like_BBD"/>
</dbReference>
<feature type="compositionally biased region" description="Polar residues" evidence="2">
    <location>
        <begin position="1780"/>
        <end position="1793"/>
    </location>
</feature>
<feature type="domain" description="GAG-pre-integrase" evidence="4">
    <location>
        <begin position="1004"/>
        <end position="1075"/>
    </location>
</feature>
<dbReference type="PANTHER" id="PTHR11439:SF509">
    <property type="entry name" value="RNA-DIRECTED DNA POLYMERASE"/>
    <property type="match status" value="1"/>
</dbReference>
<feature type="coiled-coil region" evidence="1">
    <location>
        <begin position="464"/>
        <end position="498"/>
    </location>
</feature>
<feature type="compositionally biased region" description="Basic and acidic residues" evidence="2">
    <location>
        <begin position="1728"/>
        <end position="1752"/>
    </location>
</feature>
<dbReference type="InterPro" id="IPR025724">
    <property type="entry name" value="GAG-pre-integrase_dom"/>
</dbReference>
<feature type="region of interest" description="Disordered" evidence="2">
    <location>
        <begin position="1829"/>
        <end position="1951"/>
    </location>
</feature>
<evidence type="ECO:0000259" key="4">
    <source>
        <dbReference type="Pfam" id="PF13976"/>
    </source>
</evidence>
<evidence type="ECO:0000256" key="1">
    <source>
        <dbReference type="SAM" id="Coils"/>
    </source>
</evidence>
<evidence type="ECO:0000259" key="3">
    <source>
        <dbReference type="Pfam" id="PF07727"/>
    </source>
</evidence>
<proteinExistence type="predicted"/>
<feature type="compositionally biased region" description="Acidic residues" evidence="2">
    <location>
        <begin position="1900"/>
        <end position="1916"/>
    </location>
</feature>
<dbReference type="EMBL" id="BKCJ010065276">
    <property type="protein sequence ID" value="GEW59867.1"/>
    <property type="molecule type" value="Genomic_DNA"/>
</dbReference>
<gene>
    <name evidence="6" type="ORF">Tci_231843</name>
</gene>
<accession>A0A699GWT2</accession>
<dbReference type="InterPro" id="IPR012337">
    <property type="entry name" value="RNaseH-like_sf"/>
</dbReference>
<reference evidence="6" key="1">
    <citation type="journal article" date="2019" name="Sci. Rep.">
        <title>Draft genome of Tanacetum cinerariifolium, the natural source of mosquito coil.</title>
        <authorList>
            <person name="Yamashiro T."/>
            <person name="Shiraishi A."/>
            <person name="Satake H."/>
            <person name="Nakayama K."/>
        </authorList>
    </citation>
    <scope>NUCLEOTIDE SEQUENCE</scope>
</reference>
<name>A0A699GWT2_TANCI</name>
<feature type="domain" description="Reverse transcriptase Ty1/copia-type" evidence="3">
    <location>
        <begin position="1327"/>
        <end position="1443"/>
    </location>
</feature>
<protein>
    <recommendedName>
        <fullName evidence="7">Integrase, catalytic region, zinc finger, CCHC-type, peptidase aspartic, catalytic</fullName>
    </recommendedName>
</protein>
<evidence type="ECO:0000256" key="2">
    <source>
        <dbReference type="SAM" id="MobiDB-lite"/>
    </source>
</evidence>
<dbReference type="InterPro" id="IPR013103">
    <property type="entry name" value="RVT_2"/>
</dbReference>
<evidence type="ECO:0008006" key="7">
    <source>
        <dbReference type="Google" id="ProtNLM"/>
    </source>
</evidence>
<feature type="compositionally biased region" description="Acidic residues" evidence="2">
    <location>
        <begin position="1635"/>
        <end position="1720"/>
    </location>
</feature>
<comment type="caution">
    <text evidence="6">The sequence shown here is derived from an EMBL/GenBank/DDBJ whole genome shotgun (WGS) entry which is preliminary data.</text>
</comment>
<dbReference type="Pfam" id="PF22936">
    <property type="entry name" value="Pol_BBD"/>
    <property type="match status" value="1"/>
</dbReference>
<evidence type="ECO:0000259" key="5">
    <source>
        <dbReference type="Pfam" id="PF22936"/>
    </source>
</evidence>
<feature type="compositionally biased region" description="Acidic residues" evidence="2">
    <location>
        <begin position="1842"/>
        <end position="1874"/>
    </location>
</feature>
<evidence type="ECO:0000313" key="6">
    <source>
        <dbReference type="EMBL" id="GEW59867.1"/>
    </source>
</evidence>
<feature type="compositionally biased region" description="Polar residues" evidence="2">
    <location>
        <begin position="704"/>
        <end position="716"/>
    </location>
</feature>
<feature type="domain" description="Retrovirus-related Pol polyprotein from transposon TNT 1-94-like beta-barrel" evidence="5">
    <location>
        <begin position="902"/>
        <end position="974"/>
    </location>
</feature>
<keyword evidence="1" id="KW-0175">Coiled coil</keyword>
<dbReference type="Pfam" id="PF07727">
    <property type="entry name" value="RVT_2"/>
    <property type="match status" value="1"/>
</dbReference>
<feature type="compositionally biased region" description="Acidic residues" evidence="2">
    <location>
        <begin position="1882"/>
        <end position="1891"/>
    </location>
</feature>
<dbReference type="SUPFAM" id="SSF53098">
    <property type="entry name" value="Ribonuclease H-like"/>
    <property type="match status" value="1"/>
</dbReference>
<feature type="region of interest" description="Disordered" evidence="2">
    <location>
        <begin position="1604"/>
        <end position="1804"/>
    </location>
</feature>
<dbReference type="Pfam" id="PF13976">
    <property type="entry name" value="gag_pre-integrs"/>
    <property type="match status" value="1"/>
</dbReference>